<proteinExistence type="inferred from homology"/>
<evidence type="ECO:0000256" key="6">
    <source>
        <dbReference type="ARBA" id="ARBA00023002"/>
    </source>
</evidence>
<dbReference type="InterPro" id="IPR050121">
    <property type="entry name" value="Cytochrome_P450_monoxygenase"/>
</dbReference>
<keyword evidence="7 9" id="KW-0408">Iron</keyword>
<keyword evidence="8 10" id="KW-0503">Monooxygenase</keyword>
<dbReference type="Proteomes" id="UP000028045">
    <property type="component" value="Unassembled WGS sequence"/>
</dbReference>
<evidence type="ECO:0000256" key="11">
    <source>
        <dbReference type="SAM" id="Phobius"/>
    </source>
</evidence>
<name>A0A084AJG6_STACB</name>
<dbReference type="HOGENOM" id="CLU_001570_14_11_1"/>
<evidence type="ECO:0000256" key="8">
    <source>
        <dbReference type="ARBA" id="ARBA00023033"/>
    </source>
</evidence>
<dbReference type="Pfam" id="PF00067">
    <property type="entry name" value="p450"/>
    <property type="match status" value="1"/>
</dbReference>
<keyword evidence="4 9" id="KW-0349">Heme</keyword>
<dbReference type="GO" id="GO:0005506">
    <property type="term" value="F:iron ion binding"/>
    <property type="evidence" value="ECO:0007669"/>
    <property type="project" value="InterPro"/>
</dbReference>
<evidence type="ECO:0000313" key="13">
    <source>
        <dbReference type="Proteomes" id="UP000028045"/>
    </source>
</evidence>
<reference evidence="12 13" key="1">
    <citation type="journal article" date="2014" name="BMC Genomics">
        <title>Comparative genome sequencing reveals chemotype-specific gene clusters in the toxigenic black mold Stachybotrys.</title>
        <authorList>
            <person name="Semeiks J."/>
            <person name="Borek D."/>
            <person name="Otwinowski Z."/>
            <person name="Grishin N.V."/>
        </authorList>
    </citation>
    <scope>NUCLEOTIDE SEQUENCE [LARGE SCALE GENOMIC DNA]</scope>
    <source>
        <strain evidence="13">CBS 109288 / IBT 7711</strain>
    </source>
</reference>
<keyword evidence="11" id="KW-1133">Transmembrane helix</keyword>
<gene>
    <name evidence="12" type="ORF">S7711_08578</name>
</gene>
<comment type="cofactor">
    <cofactor evidence="1 9">
        <name>heme</name>
        <dbReference type="ChEBI" id="CHEBI:30413"/>
    </cofactor>
</comment>
<dbReference type="PANTHER" id="PTHR24305:SF29">
    <property type="entry name" value="BENZOATE-PARA-HYDROXYLASE"/>
    <property type="match status" value="1"/>
</dbReference>
<keyword evidence="11" id="KW-0812">Transmembrane</keyword>
<dbReference type="InterPro" id="IPR002401">
    <property type="entry name" value="Cyt_P450_E_grp-I"/>
</dbReference>
<dbReference type="EMBL" id="KL648704">
    <property type="protein sequence ID" value="KEY65445.1"/>
    <property type="molecule type" value="Genomic_DNA"/>
</dbReference>
<dbReference type="PRINTS" id="PR00463">
    <property type="entry name" value="EP450I"/>
</dbReference>
<evidence type="ECO:0000256" key="1">
    <source>
        <dbReference type="ARBA" id="ARBA00001971"/>
    </source>
</evidence>
<dbReference type="InterPro" id="IPR001128">
    <property type="entry name" value="Cyt_P450"/>
</dbReference>
<dbReference type="SUPFAM" id="SSF48264">
    <property type="entry name" value="Cytochrome P450"/>
    <property type="match status" value="1"/>
</dbReference>
<dbReference type="Gene3D" id="1.10.630.10">
    <property type="entry name" value="Cytochrome P450"/>
    <property type="match status" value="1"/>
</dbReference>
<dbReference type="GO" id="GO:0016705">
    <property type="term" value="F:oxidoreductase activity, acting on paired donors, with incorporation or reduction of molecular oxygen"/>
    <property type="evidence" value="ECO:0007669"/>
    <property type="project" value="InterPro"/>
</dbReference>
<evidence type="ECO:0000256" key="2">
    <source>
        <dbReference type="ARBA" id="ARBA00004685"/>
    </source>
</evidence>
<dbReference type="GO" id="GO:0009403">
    <property type="term" value="P:toxin biosynthetic process"/>
    <property type="evidence" value="ECO:0007669"/>
    <property type="project" value="UniProtKB-ARBA"/>
</dbReference>
<dbReference type="FunFam" id="1.10.630.10:FF:000047">
    <property type="entry name" value="Cytochrome P450 monooxygenase"/>
    <property type="match status" value="1"/>
</dbReference>
<dbReference type="PRINTS" id="PR00385">
    <property type="entry name" value="P450"/>
</dbReference>
<keyword evidence="5 9" id="KW-0479">Metal-binding</keyword>
<dbReference type="PROSITE" id="PS00086">
    <property type="entry name" value="CYTOCHROME_P450"/>
    <property type="match status" value="1"/>
</dbReference>
<evidence type="ECO:0000313" key="12">
    <source>
        <dbReference type="EMBL" id="KEY65445.1"/>
    </source>
</evidence>
<accession>A0A084AJG6</accession>
<feature type="binding site" description="axial binding residue" evidence="9">
    <location>
        <position position="438"/>
    </location>
    <ligand>
        <name>heme</name>
        <dbReference type="ChEBI" id="CHEBI:30413"/>
    </ligand>
    <ligandPart>
        <name>Fe</name>
        <dbReference type="ChEBI" id="CHEBI:18248"/>
    </ligandPart>
</feature>
<dbReference type="PANTHER" id="PTHR24305">
    <property type="entry name" value="CYTOCHROME P450"/>
    <property type="match status" value="1"/>
</dbReference>
<comment type="pathway">
    <text evidence="2">Mycotoxin biosynthesis.</text>
</comment>
<evidence type="ECO:0000256" key="7">
    <source>
        <dbReference type="ARBA" id="ARBA00023004"/>
    </source>
</evidence>
<keyword evidence="13" id="KW-1185">Reference proteome</keyword>
<comment type="similarity">
    <text evidence="3 10">Belongs to the cytochrome P450 family.</text>
</comment>
<feature type="transmembrane region" description="Helical" evidence="11">
    <location>
        <begin position="6"/>
        <end position="23"/>
    </location>
</feature>
<keyword evidence="11" id="KW-0472">Membrane</keyword>
<evidence type="ECO:0000256" key="4">
    <source>
        <dbReference type="ARBA" id="ARBA00022617"/>
    </source>
</evidence>
<evidence type="ECO:0000256" key="3">
    <source>
        <dbReference type="ARBA" id="ARBA00010617"/>
    </source>
</evidence>
<sequence>MFGVSVVGAAGLALFAFVAYFLIKGIYNVYFHPLNTIPGPKLYAFTDFLYLYHLVRGEWPLVLRTFHEQYGEVVRYAPGGVSFITADGWKDIYGHKNDASRNYAKCPKTVPSGPSGHPNIIKCNDDDHKRMRRLLSHAFSEKALRSQEDIMKHYIDIFINKLDQKERDGEVIDIVKWFNYLTFDLIGDLAFGQPFGCLEGGGYHPWVAMIFSSVRVMTLGQVIRKYPLLTPLAILFIPPRLIRNFRENWRLSEATVKRRLEAGATERADFMSYILRHNDDKGMSTGEIVENANIIIMAGSETTASQLSGMTFNLLTNPKALDKLVKEIRGTFKSEEEITLIGVNELEYMPAIINESFRIYPPVPIGLTRLVPKGGDRLAGYWLPEGTSVSVPQWSAYRSENHWLEADKFIPERWLGDARFDNDNKGILNPFSHGPRNCIGKNLAYAEMRLILARFLWRYDVELMPESRNWNQQKIYTIWAKGELKVKLKLAQRGSSG</sequence>
<dbReference type="GO" id="GO:0020037">
    <property type="term" value="F:heme binding"/>
    <property type="evidence" value="ECO:0007669"/>
    <property type="project" value="InterPro"/>
</dbReference>
<protein>
    <submittedName>
        <fullName evidence="12">Uncharacterized protein</fullName>
    </submittedName>
</protein>
<dbReference type="GO" id="GO:0004497">
    <property type="term" value="F:monooxygenase activity"/>
    <property type="evidence" value="ECO:0007669"/>
    <property type="project" value="UniProtKB-KW"/>
</dbReference>
<evidence type="ECO:0000256" key="5">
    <source>
        <dbReference type="ARBA" id="ARBA00022723"/>
    </source>
</evidence>
<dbReference type="CDD" id="cd11058">
    <property type="entry name" value="CYP60B-like"/>
    <property type="match status" value="1"/>
</dbReference>
<dbReference type="AlphaFoldDB" id="A0A084AJG6"/>
<organism evidence="12 13">
    <name type="scientific">Stachybotrys chartarum (strain CBS 109288 / IBT 7711)</name>
    <name type="common">Toxic black mold</name>
    <name type="synonym">Stilbospora chartarum</name>
    <dbReference type="NCBI Taxonomy" id="1280523"/>
    <lineage>
        <taxon>Eukaryota</taxon>
        <taxon>Fungi</taxon>
        <taxon>Dikarya</taxon>
        <taxon>Ascomycota</taxon>
        <taxon>Pezizomycotina</taxon>
        <taxon>Sordariomycetes</taxon>
        <taxon>Hypocreomycetidae</taxon>
        <taxon>Hypocreales</taxon>
        <taxon>Stachybotryaceae</taxon>
        <taxon>Stachybotrys</taxon>
    </lineage>
</organism>
<dbReference type="InterPro" id="IPR036396">
    <property type="entry name" value="Cyt_P450_sf"/>
</dbReference>
<dbReference type="InterPro" id="IPR017972">
    <property type="entry name" value="Cyt_P450_CS"/>
</dbReference>
<dbReference type="OrthoDB" id="1470350at2759"/>
<keyword evidence="6 10" id="KW-0560">Oxidoreductase</keyword>
<evidence type="ECO:0000256" key="9">
    <source>
        <dbReference type="PIRSR" id="PIRSR602401-1"/>
    </source>
</evidence>
<evidence type="ECO:0000256" key="10">
    <source>
        <dbReference type="RuleBase" id="RU000461"/>
    </source>
</evidence>